<sequence length="497" mass="54364">MTSAAEQQQQSRGQLSLGARARARGEERELQSRSAMAERAEQEATQAQRPSSLTPPPHPPQPPPPPPLTTALASWKGPMKTCATFAATNVAFWVQFMAKYDRQHMAAEDSQVSPTAISSYRNLTPPNAFTSRFGSCGNHTSLKLGHPSCPLLGKPSSLAPDLMYCCLSFPVDGEMLIWELVDSGQESRSGAEAQLTDCWMSIKLFLEETSSFKKQNPGKFCLLVCSLCFFLAILGNYIPGVVISYIIVLGIFLWPLVSSHEFGMWLEPVLQKLNFGIGNFLQKIKENHAKRLLQAEVEKENIEADLSSMFPKLDSTVCRELSVSDTEVSEVTWTDNGTFNLSEGHTPQTESSEDLDHRSEEEVFSGGLTDFPSLDNGVGTNGDDEDLSIGLPITYITQQRDAQGTGVRDEAAVSQALGLLQRTAENAITAAVTAAIQERLESAIAENTDSEAEDFELLDQSELEHLEGELKLEKGSGEPRSKDAKNAGFFSKLLGHQ</sequence>
<dbReference type="Proteomes" id="UP001205998">
    <property type="component" value="Unassembled WGS sequence"/>
</dbReference>
<dbReference type="GO" id="GO:0043524">
    <property type="term" value="P:negative regulation of neuron apoptotic process"/>
    <property type="evidence" value="ECO:0007669"/>
    <property type="project" value="TreeGrafter"/>
</dbReference>
<dbReference type="PANTHER" id="PTHR28659">
    <property type="entry name" value="RETICULON-LIKE PROTEIN"/>
    <property type="match status" value="1"/>
</dbReference>
<keyword evidence="3" id="KW-0597">Phosphoprotein</keyword>
<dbReference type="GO" id="GO:0005789">
    <property type="term" value="C:endoplasmic reticulum membrane"/>
    <property type="evidence" value="ECO:0007669"/>
    <property type="project" value="UniProtKB-SubCell"/>
</dbReference>
<evidence type="ECO:0000256" key="3">
    <source>
        <dbReference type="ARBA" id="ARBA00022553"/>
    </source>
</evidence>
<evidence type="ECO:0000256" key="5">
    <source>
        <dbReference type="ARBA" id="ARBA00022824"/>
    </source>
</evidence>
<evidence type="ECO:0000256" key="8">
    <source>
        <dbReference type="ARBA" id="ARBA00023136"/>
    </source>
</evidence>
<evidence type="ECO:0000256" key="4">
    <source>
        <dbReference type="ARBA" id="ARBA00022692"/>
    </source>
</evidence>
<evidence type="ECO:0000256" key="2">
    <source>
        <dbReference type="ARBA" id="ARBA00006299"/>
    </source>
</evidence>
<comment type="subcellular location">
    <subcellularLocation>
        <location evidence="1">Endoplasmic reticulum membrane</location>
        <topology evidence="1">Multi-pass membrane protein</topology>
    </subcellularLocation>
</comment>
<keyword evidence="8 10" id="KW-0472">Membrane</keyword>
<feature type="domain" description="RETREG1-3/ARL6IP-like N-terminal reticulon-homology" evidence="11">
    <location>
        <begin position="178"/>
        <end position="276"/>
    </location>
</feature>
<keyword evidence="13" id="KW-1185">Reference proteome</keyword>
<dbReference type="Pfam" id="PF24456">
    <property type="entry name" value="RHD_RETREG1-3"/>
    <property type="match status" value="1"/>
</dbReference>
<reference evidence="12" key="1">
    <citation type="submission" date="2018-07" db="EMBL/GenBank/DDBJ databases">
        <title>Comparative genomics of catfishes provides insights into carnivory and benthic adaptation.</title>
        <authorList>
            <person name="Zhang Y."/>
            <person name="Wang D."/>
            <person name="Peng Z."/>
            <person name="Zheng S."/>
            <person name="Shao F."/>
            <person name="Tao W."/>
        </authorList>
    </citation>
    <scope>NUCLEOTIDE SEQUENCE</scope>
    <source>
        <strain evidence="12">Chongqing</strain>
    </source>
</reference>
<evidence type="ECO:0000256" key="7">
    <source>
        <dbReference type="ARBA" id="ARBA00023006"/>
    </source>
</evidence>
<comment type="caution">
    <text evidence="12">The sequence shown here is derived from an EMBL/GenBank/DDBJ whole genome shotgun (WGS) entry which is preliminary data.</text>
</comment>
<protein>
    <submittedName>
        <fullName evidence="12">Reticulophagy receptor FAM134B isoform X1</fullName>
    </submittedName>
</protein>
<feature type="transmembrane region" description="Helical" evidence="10">
    <location>
        <begin position="220"/>
        <end position="238"/>
    </location>
</feature>
<dbReference type="PANTHER" id="PTHR28659:SF3">
    <property type="entry name" value="RETICULOPHAGY REGULATOR 1"/>
    <property type="match status" value="1"/>
</dbReference>
<gene>
    <name evidence="12" type="ORF">C0J50_3181</name>
</gene>
<evidence type="ECO:0000259" key="11">
    <source>
        <dbReference type="Pfam" id="PF24456"/>
    </source>
</evidence>
<keyword evidence="7" id="KW-0072">Autophagy</keyword>
<dbReference type="InterPro" id="IPR043384">
    <property type="entry name" value="RETREG1/3"/>
</dbReference>
<dbReference type="AlphaFoldDB" id="A0AAD5B4Z9"/>
<evidence type="ECO:0000256" key="1">
    <source>
        <dbReference type="ARBA" id="ARBA00004477"/>
    </source>
</evidence>
<keyword evidence="6 10" id="KW-1133">Transmembrane helix</keyword>
<feature type="compositionally biased region" description="Pro residues" evidence="9">
    <location>
        <begin position="53"/>
        <end position="68"/>
    </location>
</feature>
<feature type="compositionally biased region" description="Polar residues" evidence="9">
    <location>
        <begin position="336"/>
        <end position="350"/>
    </location>
</feature>
<proteinExistence type="inferred from homology"/>
<keyword evidence="5" id="KW-0256">Endoplasmic reticulum</keyword>
<name>A0AAD5B4Z9_SILAS</name>
<feature type="region of interest" description="Disordered" evidence="9">
    <location>
        <begin position="471"/>
        <end position="497"/>
    </location>
</feature>
<feature type="region of interest" description="Disordered" evidence="9">
    <location>
        <begin position="1"/>
        <end position="73"/>
    </location>
</feature>
<evidence type="ECO:0000256" key="10">
    <source>
        <dbReference type="SAM" id="Phobius"/>
    </source>
</evidence>
<evidence type="ECO:0000256" key="9">
    <source>
        <dbReference type="SAM" id="MobiDB-lite"/>
    </source>
</evidence>
<organism evidence="12 13">
    <name type="scientific">Silurus asotus</name>
    <name type="common">Amur catfish</name>
    <name type="synonym">Parasilurus asotus</name>
    <dbReference type="NCBI Taxonomy" id="30991"/>
    <lineage>
        <taxon>Eukaryota</taxon>
        <taxon>Metazoa</taxon>
        <taxon>Chordata</taxon>
        <taxon>Craniata</taxon>
        <taxon>Vertebrata</taxon>
        <taxon>Euteleostomi</taxon>
        <taxon>Actinopterygii</taxon>
        <taxon>Neopterygii</taxon>
        <taxon>Teleostei</taxon>
        <taxon>Ostariophysi</taxon>
        <taxon>Siluriformes</taxon>
        <taxon>Siluridae</taxon>
        <taxon>Silurus</taxon>
    </lineage>
</organism>
<feature type="compositionally biased region" description="Basic and acidic residues" evidence="9">
    <location>
        <begin position="471"/>
        <end position="485"/>
    </location>
</feature>
<dbReference type="EMBL" id="MU548165">
    <property type="protein sequence ID" value="KAI5627915.1"/>
    <property type="molecule type" value="Genomic_DNA"/>
</dbReference>
<keyword evidence="4 10" id="KW-0812">Transmembrane</keyword>
<feature type="compositionally biased region" description="Basic and acidic residues" evidence="9">
    <location>
        <begin position="23"/>
        <end position="42"/>
    </location>
</feature>
<accession>A0AAD5B4Z9</accession>
<keyword evidence="12" id="KW-0675">Receptor</keyword>
<dbReference type="InterPro" id="IPR057282">
    <property type="entry name" value="RETREG1-3-like_RHD"/>
</dbReference>
<evidence type="ECO:0000313" key="13">
    <source>
        <dbReference type="Proteomes" id="UP001205998"/>
    </source>
</evidence>
<feature type="region of interest" description="Disordered" evidence="9">
    <location>
        <begin position="336"/>
        <end position="381"/>
    </location>
</feature>
<evidence type="ECO:0000313" key="12">
    <source>
        <dbReference type="EMBL" id="KAI5627915.1"/>
    </source>
</evidence>
<evidence type="ECO:0000256" key="6">
    <source>
        <dbReference type="ARBA" id="ARBA00022989"/>
    </source>
</evidence>
<comment type="similarity">
    <text evidence="2">Belongs to the RETREG family.</text>
</comment>
<feature type="compositionally biased region" description="Low complexity" evidence="9">
    <location>
        <begin position="7"/>
        <end position="20"/>
    </location>
</feature>
<dbReference type="GO" id="GO:0061709">
    <property type="term" value="P:reticulophagy"/>
    <property type="evidence" value="ECO:0007669"/>
    <property type="project" value="InterPro"/>
</dbReference>